<proteinExistence type="inferred from homology"/>
<dbReference type="Gene3D" id="2.60.270.50">
    <property type="match status" value="1"/>
</dbReference>
<evidence type="ECO:0000313" key="2">
    <source>
        <dbReference type="EMBL" id="TLP59543.1"/>
    </source>
</evidence>
<gene>
    <name evidence="2" type="ORF">FED44_14650</name>
</gene>
<dbReference type="AlphaFoldDB" id="A0A5R8Z1F9"/>
<dbReference type="OrthoDB" id="3872072at2"/>
<dbReference type="Pfam" id="PF06355">
    <property type="entry name" value="Aegerolysin"/>
    <property type="match status" value="1"/>
</dbReference>
<dbReference type="InterPro" id="IPR009413">
    <property type="entry name" value="Aegerolysin-typ"/>
</dbReference>
<comment type="similarity">
    <text evidence="1">Belongs to the aegerolysin family.</text>
</comment>
<evidence type="ECO:0000313" key="3">
    <source>
        <dbReference type="Proteomes" id="UP000309033"/>
    </source>
</evidence>
<accession>A0A5R8Z1F9</accession>
<evidence type="ECO:0000256" key="1">
    <source>
        <dbReference type="ARBA" id="ARBA00010795"/>
    </source>
</evidence>
<sequence>MSRLPSVGIAGESAAGPARERTDDFGLPCLCATSGQRHLVSGEEHSMTRWVHLAAVAVLGAGLAAVPGAAQAAPAHDPMAQQQSAARSVAVTFNNTTKCVLTLRDKELNHGIWVTHPARTIQPGTSDNFETESDGVMTGTEAAVSYLASNCTQSGKRIRFHWDNPYTGRNSYDWDQTDQVFDTDYTGGNGNNASVTATVSAPD</sequence>
<protein>
    <recommendedName>
        <fullName evidence="4">Crystal protein ET79</fullName>
    </recommendedName>
</protein>
<comment type="caution">
    <text evidence="2">The sequence shown here is derived from an EMBL/GenBank/DDBJ whole genome shotgun (WGS) entry which is preliminary data.</text>
</comment>
<name>A0A5R8Z1F9_9ACTN</name>
<keyword evidence="3" id="KW-1185">Reference proteome</keyword>
<organism evidence="2 3">
    <name type="scientific">Microbispora triticiradicis</name>
    <dbReference type="NCBI Taxonomy" id="2200763"/>
    <lineage>
        <taxon>Bacteria</taxon>
        <taxon>Bacillati</taxon>
        <taxon>Actinomycetota</taxon>
        <taxon>Actinomycetes</taxon>
        <taxon>Streptosporangiales</taxon>
        <taxon>Streptosporangiaceae</taxon>
        <taxon>Microbispora</taxon>
    </lineage>
</organism>
<dbReference type="EMBL" id="VANP01000005">
    <property type="protein sequence ID" value="TLP59543.1"/>
    <property type="molecule type" value="Genomic_DNA"/>
</dbReference>
<dbReference type="GO" id="GO:0019836">
    <property type="term" value="P:symbiont-mediated hemolysis of host erythrocyte"/>
    <property type="evidence" value="ECO:0007669"/>
    <property type="project" value="InterPro"/>
</dbReference>
<dbReference type="Proteomes" id="UP000309033">
    <property type="component" value="Unassembled WGS sequence"/>
</dbReference>
<evidence type="ECO:0008006" key="4">
    <source>
        <dbReference type="Google" id="ProtNLM"/>
    </source>
</evidence>
<reference evidence="2" key="1">
    <citation type="submission" date="2019-05" db="EMBL/GenBank/DDBJ databases">
        <title>Isolation, diversity and antifungal activity of Actinobacteria from wheat.</title>
        <authorList>
            <person name="Yu B."/>
        </authorList>
    </citation>
    <scope>NUCLEOTIDE SEQUENCE [LARGE SCALE GENOMIC DNA]</scope>
    <source>
        <strain evidence="2">NEAU-HEGS1-5</strain>
    </source>
</reference>